<evidence type="ECO:0000256" key="3">
    <source>
        <dbReference type="ARBA" id="ARBA00005371"/>
    </source>
</evidence>
<keyword evidence="5" id="KW-0508">mRNA splicing</keyword>
<evidence type="ECO:0000256" key="2">
    <source>
        <dbReference type="ARBA" id="ARBA00004408"/>
    </source>
</evidence>
<feature type="compositionally biased region" description="Acidic residues" evidence="8">
    <location>
        <begin position="1"/>
        <end position="11"/>
    </location>
</feature>
<dbReference type="SUPFAM" id="SSF63748">
    <property type="entry name" value="Tudor/PWWP/MBT"/>
    <property type="match status" value="1"/>
</dbReference>
<name>A0A1B6LT48_9HEMI</name>
<dbReference type="PROSITE" id="PS50304">
    <property type="entry name" value="TUDOR"/>
    <property type="match status" value="1"/>
</dbReference>
<feature type="domain" description="Tudor" evidence="9">
    <location>
        <begin position="91"/>
        <end position="150"/>
    </location>
</feature>
<dbReference type="Gene3D" id="2.30.30.140">
    <property type="match status" value="1"/>
</dbReference>
<dbReference type="AlphaFoldDB" id="A0A1B6LT48"/>
<protein>
    <recommendedName>
        <fullName evidence="9">Tudor domain-containing protein</fullName>
    </recommendedName>
</protein>
<dbReference type="PANTHER" id="PTHR39267">
    <property type="entry name" value="SURVIVAL MOTOR NEURON-LIKE PROTEIN 1"/>
    <property type="match status" value="1"/>
</dbReference>
<keyword evidence="6" id="KW-0539">Nucleus</keyword>
<dbReference type="GO" id="GO:0015030">
    <property type="term" value="C:Cajal body"/>
    <property type="evidence" value="ECO:0007669"/>
    <property type="project" value="UniProtKB-SubCell"/>
</dbReference>
<dbReference type="GO" id="GO:0008380">
    <property type="term" value="P:RNA splicing"/>
    <property type="evidence" value="ECO:0007669"/>
    <property type="project" value="UniProtKB-KW"/>
</dbReference>
<dbReference type="InterPro" id="IPR047313">
    <property type="entry name" value="SMN_C"/>
</dbReference>
<evidence type="ECO:0000313" key="10">
    <source>
        <dbReference type="EMBL" id="JAT26856.1"/>
    </source>
</evidence>
<evidence type="ECO:0000256" key="4">
    <source>
        <dbReference type="ARBA" id="ARBA00022664"/>
    </source>
</evidence>
<dbReference type="GO" id="GO:0097504">
    <property type="term" value="C:Gemini of Cajal bodies"/>
    <property type="evidence" value="ECO:0007669"/>
    <property type="project" value="UniProtKB-SubCell"/>
</dbReference>
<gene>
    <name evidence="10" type="ORF">g.10999</name>
</gene>
<proteinExistence type="inferred from homology"/>
<dbReference type="GO" id="GO:0003723">
    <property type="term" value="F:RNA binding"/>
    <property type="evidence" value="ECO:0007669"/>
    <property type="project" value="InterPro"/>
</dbReference>
<reference evidence="10" key="1">
    <citation type="submission" date="2015-11" db="EMBL/GenBank/DDBJ databases">
        <title>De novo transcriptome assembly of four potential Pierce s Disease insect vectors from Arizona vineyards.</title>
        <authorList>
            <person name="Tassone E.E."/>
        </authorList>
    </citation>
    <scope>NUCLEOTIDE SEQUENCE</scope>
</reference>
<evidence type="ECO:0000256" key="8">
    <source>
        <dbReference type="SAM" id="MobiDB-lite"/>
    </source>
</evidence>
<dbReference type="Pfam" id="PF06003">
    <property type="entry name" value="SMN_Tudor"/>
    <property type="match status" value="1"/>
</dbReference>
<evidence type="ECO:0000256" key="1">
    <source>
        <dbReference type="ARBA" id="ARBA00004216"/>
    </source>
</evidence>
<feature type="region of interest" description="Disordered" evidence="8">
    <location>
        <begin position="1"/>
        <end position="28"/>
    </location>
</feature>
<sequence length="267" mass="30563">MKTEAGSDEDFLFVRKQSESEEDDHKDDWDDAQLIKAYDLSIYKAKRQILNKIQSEMCLTESDIQEVLGDPPTSPSKKRKKNKSIHDSKSTWKVGSACRSIYSEDGEEYEAEIIKMIDGNWCIVRYIGYNNEEEVLLRELTPSFGKNVVQLQMSAAECYNAALEEQPLATEEQNSKEEGEILPQWEHCGESLPEVPKRVPMMYPHHVPPPAPPMLSRVFHGAASAMAGPSMTLPRPEDEGFNAMLQSWYMCGYYTGYYHRNLKDRHT</sequence>
<dbReference type="CDD" id="cd22852">
    <property type="entry name" value="SMN_C"/>
    <property type="match status" value="1"/>
</dbReference>
<evidence type="ECO:0000256" key="6">
    <source>
        <dbReference type="ARBA" id="ARBA00023242"/>
    </source>
</evidence>
<comment type="subcellular location">
    <subcellularLocation>
        <location evidence="1">Cytoplasm</location>
        <location evidence="1">Myofibril</location>
        <location evidence="1">Sarcomere</location>
        <location evidence="1">Z line</location>
    </subcellularLocation>
    <subcellularLocation>
        <location evidence="2">Nucleus</location>
        <location evidence="2">Cajal body</location>
    </subcellularLocation>
    <subcellularLocation>
        <location evidence="7">Nucleus</location>
        <location evidence="7">Gem</location>
    </subcellularLocation>
</comment>
<evidence type="ECO:0000256" key="7">
    <source>
        <dbReference type="ARBA" id="ARBA00034695"/>
    </source>
</evidence>
<feature type="region of interest" description="Disordered" evidence="8">
    <location>
        <begin position="66"/>
        <end position="87"/>
    </location>
</feature>
<dbReference type="GO" id="GO:0006397">
    <property type="term" value="P:mRNA processing"/>
    <property type="evidence" value="ECO:0007669"/>
    <property type="project" value="UniProtKB-KW"/>
</dbReference>
<comment type="similarity">
    <text evidence="3">Belongs to the SMN family.</text>
</comment>
<dbReference type="GO" id="GO:0030018">
    <property type="term" value="C:Z disc"/>
    <property type="evidence" value="ECO:0007669"/>
    <property type="project" value="UniProtKB-SubCell"/>
</dbReference>
<dbReference type="InterPro" id="IPR010304">
    <property type="entry name" value="SMN_Tudor"/>
</dbReference>
<dbReference type="PANTHER" id="PTHR39267:SF1">
    <property type="entry name" value="SURVIVAL MOTOR NEURON PROTEIN"/>
    <property type="match status" value="1"/>
</dbReference>
<dbReference type="SMART" id="SM00333">
    <property type="entry name" value="TUDOR"/>
    <property type="match status" value="1"/>
</dbReference>
<evidence type="ECO:0000259" key="9">
    <source>
        <dbReference type="PROSITE" id="PS50304"/>
    </source>
</evidence>
<organism evidence="10">
    <name type="scientific">Graphocephala atropunctata</name>
    <dbReference type="NCBI Taxonomy" id="36148"/>
    <lineage>
        <taxon>Eukaryota</taxon>
        <taxon>Metazoa</taxon>
        <taxon>Ecdysozoa</taxon>
        <taxon>Arthropoda</taxon>
        <taxon>Hexapoda</taxon>
        <taxon>Insecta</taxon>
        <taxon>Pterygota</taxon>
        <taxon>Neoptera</taxon>
        <taxon>Paraneoptera</taxon>
        <taxon>Hemiptera</taxon>
        <taxon>Auchenorrhyncha</taxon>
        <taxon>Membracoidea</taxon>
        <taxon>Cicadellidae</taxon>
        <taxon>Cicadellinae</taxon>
        <taxon>Cicadellini</taxon>
        <taxon>Graphocephala</taxon>
    </lineage>
</organism>
<dbReference type="InterPro" id="IPR040424">
    <property type="entry name" value="Smn1"/>
</dbReference>
<accession>A0A1B6LT48</accession>
<keyword evidence="4" id="KW-0507">mRNA processing</keyword>
<dbReference type="InterPro" id="IPR002999">
    <property type="entry name" value="Tudor"/>
</dbReference>
<evidence type="ECO:0000256" key="5">
    <source>
        <dbReference type="ARBA" id="ARBA00023187"/>
    </source>
</evidence>
<dbReference type="EMBL" id="GEBQ01013121">
    <property type="protein sequence ID" value="JAT26856.1"/>
    <property type="molecule type" value="Transcribed_RNA"/>
</dbReference>